<name>W7XE50_TETTS</name>
<dbReference type="RefSeq" id="XP_012656324.1">
    <property type="nucleotide sequence ID" value="XM_012800870.1"/>
</dbReference>
<gene>
    <name evidence="1" type="ORF">TTHERM_001222467</name>
</gene>
<proteinExistence type="predicted"/>
<keyword evidence="2" id="KW-1185">Reference proteome</keyword>
<dbReference type="Proteomes" id="UP000009168">
    <property type="component" value="Unassembled WGS sequence"/>
</dbReference>
<dbReference type="EMBL" id="GG662253">
    <property type="protein sequence ID" value="EWS71139.1"/>
    <property type="molecule type" value="Genomic_DNA"/>
</dbReference>
<dbReference type="InParanoid" id="W7XE50"/>
<dbReference type="GeneID" id="24441954"/>
<evidence type="ECO:0000313" key="2">
    <source>
        <dbReference type="Proteomes" id="UP000009168"/>
    </source>
</evidence>
<dbReference type="KEGG" id="tet:TTHERM_001222467"/>
<accession>W7XE50</accession>
<sequence>MKQQSSQQINNYFAKKQKIQQNKEQKEIKCLFQQMIRVSNIKREDILQINVQYYRCPKKICSSTFTLYPKKEQDQIKIKQHKSNNKASWSIQVGQMTMIIIIQFKFLVQMIMSYIKDISNANPVENKILNKYDNKSNYKNT</sequence>
<evidence type="ECO:0000313" key="1">
    <source>
        <dbReference type="EMBL" id="EWS71139.1"/>
    </source>
</evidence>
<reference evidence="2" key="1">
    <citation type="journal article" date="2006" name="PLoS Biol.">
        <title>Macronuclear genome sequence of the ciliate Tetrahymena thermophila, a model eukaryote.</title>
        <authorList>
            <person name="Eisen J.A."/>
            <person name="Coyne R.S."/>
            <person name="Wu M."/>
            <person name="Wu D."/>
            <person name="Thiagarajan M."/>
            <person name="Wortman J.R."/>
            <person name="Badger J.H."/>
            <person name="Ren Q."/>
            <person name="Amedeo P."/>
            <person name="Jones K.M."/>
            <person name="Tallon L.J."/>
            <person name="Delcher A.L."/>
            <person name="Salzberg S.L."/>
            <person name="Silva J.C."/>
            <person name="Haas B.J."/>
            <person name="Majoros W.H."/>
            <person name="Farzad M."/>
            <person name="Carlton J.M."/>
            <person name="Smith R.K. Jr."/>
            <person name="Garg J."/>
            <person name="Pearlman R.E."/>
            <person name="Karrer K.M."/>
            <person name="Sun L."/>
            <person name="Manning G."/>
            <person name="Elde N.C."/>
            <person name="Turkewitz A.P."/>
            <person name="Asai D.J."/>
            <person name="Wilkes D.E."/>
            <person name="Wang Y."/>
            <person name="Cai H."/>
            <person name="Collins K."/>
            <person name="Stewart B.A."/>
            <person name="Lee S.R."/>
            <person name="Wilamowska K."/>
            <person name="Weinberg Z."/>
            <person name="Ruzzo W.L."/>
            <person name="Wloga D."/>
            <person name="Gaertig J."/>
            <person name="Frankel J."/>
            <person name="Tsao C.-C."/>
            <person name="Gorovsky M.A."/>
            <person name="Keeling P.J."/>
            <person name="Waller R.F."/>
            <person name="Patron N.J."/>
            <person name="Cherry J.M."/>
            <person name="Stover N.A."/>
            <person name="Krieger C.J."/>
            <person name="del Toro C."/>
            <person name="Ryder H.F."/>
            <person name="Williamson S.C."/>
            <person name="Barbeau R.A."/>
            <person name="Hamilton E.P."/>
            <person name="Orias E."/>
        </authorList>
    </citation>
    <scope>NUCLEOTIDE SEQUENCE [LARGE SCALE GENOMIC DNA]</scope>
    <source>
        <strain evidence="2">SB210</strain>
    </source>
</reference>
<organism evidence="1 2">
    <name type="scientific">Tetrahymena thermophila (strain SB210)</name>
    <dbReference type="NCBI Taxonomy" id="312017"/>
    <lineage>
        <taxon>Eukaryota</taxon>
        <taxon>Sar</taxon>
        <taxon>Alveolata</taxon>
        <taxon>Ciliophora</taxon>
        <taxon>Intramacronucleata</taxon>
        <taxon>Oligohymenophorea</taxon>
        <taxon>Hymenostomatida</taxon>
        <taxon>Tetrahymenina</taxon>
        <taxon>Tetrahymenidae</taxon>
        <taxon>Tetrahymena</taxon>
    </lineage>
</organism>
<protein>
    <submittedName>
        <fullName evidence="1">Uncharacterized protein</fullName>
    </submittedName>
</protein>
<dbReference type="AlphaFoldDB" id="W7XE50"/>